<evidence type="ECO:0000313" key="3">
    <source>
        <dbReference type="Proteomes" id="UP000335636"/>
    </source>
</evidence>
<feature type="compositionally biased region" description="Basic and acidic residues" evidence="1">
    <location>
        <begin position="8"/>
        <end position="24"/>
    </location>
</feature>
<feature type="non-terminal residue" evidence="2">
    <location>
        <position position="1"/>
    </location>
</feature>
<dbReference type="Proteomes" id="UP000335636">
    <property type="component" value="Unassembled WGS sequence"/>
</dbReference>
<accession>A0A5E4D0P7</accession>
<dbReference type="AlphaFoldDB" id="A0A5E4D0P7"/>
<feature type="compositionally biased region" description="Basic residues" evidence="1">
    <location>
        <begin position="101"/>
        <end position="117"/>
    </location>
</feature>
<feature type="region of interest" description="Disordered" evidence="1">
    <location>
        <begin position="1"/>
        <end position="117"/>
    </location>
</feature>
<name>A0A5E4D0P7_MARMO</name>
<keyword evidence="3" id="KW-1185">Reference proteome</keyword>
<protein>
    <submittedName>
        <fullName evidence="2">Uncharacterized protein</fullName>
    </submittedName>
</protein>
<reference evidence="2" key="1">
    <citation type="submission" date="2019-04" db="EMBL/GenBank/DDBJ databases">
        <authorList>
            <person name="Alioto T."/>
            <person name="Alioto T."/>
        </authorList>
    </citation>
    <scope>NUCLEOTIDE SEQUENCE [LARGE SCALE GENOMIC DNA]</scope>
</reference>
<evidence type="ECO:0000256" key="1">
    <source>
        <dbReference type="SAM" id="MobiDB-lite"/>
    </source>
</evidence>
<evidence type="ECO:0000313" key="2">
    <source>
        <dbReference type="EMBL" id="VTJ86779.1"/>
    </source>
</evidence>
<organism evidence="2 3">
    <name type="scientific">Marmota monax</name>
    <name type="common">Woodchuck</name>
    <dbReference type="NCBI Taxonomy" id="9995"/>
    <lineage>
        <taxon>Eukaryota</taxon>
        <taxon>Metazoa</taxon>
        <taxon>Chordata</taxon>
        <taxon>Craniata</taxon>
        <taxon>Vertebrata</taxon>
        <taxon>Euteleostomi</taxon>
        <taxon>Mammalia</taxon>
        <taxon>Eutheria</taxon>
        <taxon>Euarchontoglires</taxon>
        <taxon>Glires</taxon>
        <taxon>Rodentia</taxon>
        <taxon>Sciuromorpha</taxon>
        <taxon>Sciuridae</taxon>
        <taxon>Xerinae</taxon>
        <taxon>Marmotini</taxon>
        <taxon>Marmota</taxon>
    </lineage>
</organism>
<gene>
    <name evidence="2" type="ORF">MONAX_5E031298</name>
</gene>
<proteinExistence type="predicted"/>
<sequence>SSATTRSLPREPRVRPKPGSREPHAPLPLTAPWRPNNLRVRSGGNPMAEDGGQGFLGPVRAQRPPPLSSSQSGAEARRTLWRSQAGQRAQGGTPDPERGRRERGRRGVVARRDRRVL</sequence>
<dbReference type="EMBL" id="CABDUW010002429">
    <property type="protein sequence ID" value="VTJ86779.1"/>
    <property type="molecule type" value="Genomic_DNA"/>
</dbReference>
<comment type="caution">
    <text evidence="2">The sequence shown here is derived from an EMBL/GenBank/DDBJ whole genome shotgun (WGS) entry which is preliminary data.</text>
</comment>